<dbReference type="SUPFAM" id="SSF52200">
    <property type="entry name" value="Toll/Interleukin receptor TIR domain"/>
    <property type="match status" value="1"/>
</dbReference>
<comment type="subcellular location">
    <subcellularLocation>
        <location evidence="1">Membrane</location>
        <topology evidence="1">Single-pass type I membrane protein</topology>
    </subcellularLocation>
</comment>
<dbReference type="PANTHER" id="PTHR24365:SF541">
    <property type="entry name" value="PROTEIN TOLL-RELATED"/>
    <property type="match status" value="1"/>
</dbReference>
<keyword evidence="15" id="KW-1185">Reference proteome</keyword>
<keyword evidence="7 11" id="KW-1133">Transmembrane helix</keyword>
<keyword evidence="5 12" id="KW-0732">Signal</keyword>
<dbReference type="Pfam" id="PF13855">
    <property type="entry name" value="LRR_8"/>
    <property type="match status" value="2"/>
</dbReference>
<gene>
    <name evidence="14" type="primary">TOLL6_2</name>
    <name evidence="14" type="ORF">OS493_014970</name>
</gene>
<feature type="signal peptide" evidence="12">
    <location>
        <begin position="1"/>
        <end position="19"/>
    </location>
</feature>
<dbReference type="Gene3D" id="3.40.50.10140">
    <property type="entry name" value="Toll/interleukin-1 receptor homology (TIR) domain"/>
    <property type="match status" value="1"/>
</dbReference>
<name>A0A9X0A217_9CNID</name>
<dbReference type="Proteomes" id="UP001163046">
    <property type="component" value="Unassembled WGS sequence"/>
</dbReference>
<dbReference type="EMBL" id="MU825403">
    <property type="protein sequence ID" value="KAJ7392032.1"/>
    <property type="molecule type" value="Genomic_DNA"/>
</dbReference>
<evidence type="ECO:0000313" key="14">
    <source>
        <dbReference type="EMBL" id="KAJ7392032.1"/>
    </source>
</evidence>
<dbReference type="InterPro" id="IPR032675">
    <property type="entry name" value="LRR_dom_sf"/>
</dbReference>
<evidence type="ECO:0000256" key="9">
    <source>
        <dbReference type="ARBA" id="ARBA00023170"/>
    </source>
</evidence>
<dbReference type="InterPro" id="IPR000157">
    <property type="entry name" value="TIR_dom"/>
</dbReference>
<dbReference type="Gene3D" id="3.80.10.10">
    <property type="entry name" value="Ribonuclease Inhibitor"/>
    <property type="match status" value="4"/>
</dbReference>
<dbReference type="GO" id="GO:0005886">
    <property type="term" value="C:plasma membrane"/>
    <property type="evidence" value="ECO:0007669"/>
    <property type="project" value="TreeGrafter"/>
</dbReference>
<evidence type="ECO:0000256" key="5">
    <source>
        <dbReference type="ARBA" id="ARBA00022729"/>
    </source>
</evidence>
<dbReference type="PROSITE" id="PS51450">
    <property type="entry name" value="LRR"/>
    <property type="match status" value="1"/>
</dbReference>
<dbReference type="AlphaFoldDB" id="A0A9X0A217"/>
<sequence>MAHFFVLPRTLVCVLLVMASNGHEESEHATELLQCLGKTDSSVFETRQGNEVLSKQLYCEIKSEQSLVKHNFDIAAVVQTRIPNDTLLYLTVHIKCCTPTKLVFTNSQTLINKNIMLNLMFAGPCIVSMQNLAVWSNVTDFHGIGFRGGVHGHNPNLIKENGTLEREIQTLSAMTFYNGTAREIFNTFSSAENAWPRMAEIGLSNLSLESIPEKLRTMMPLLQTLNLQSNKLTQPPDFPWSNSTLELPRGLRRRKHFNDKINSLEGIKIDANIYCRVLRLDDNNIEDLSSREFRGFLHKLSLSRNGLRNVRPTCFRNLNGIQAIDLSKNRLKDLPPQLFHRLNSLLEIRLGENKLSIVPPEIFKDLKNIRKITLDHNNINIISSGLFNTLDNLEVVHLEGNKIANIEEGAFSNNSVLREVYLQSNNLTDVPLVIFRLRNVSTIDISFNMLKFQDLLNVIESLSEDTFPSNISLKDTEPRLLNLSNNNFTTLDIHGLTELNEIKFSRFLEMYEIELTGNRLTCDCSILTIKRKIGFLLQNNPSWKTRFKTWKCAWPEELKDRNILEINENHIIAQKKLEYCPVECSCFERCMDQTVVIDCEGRNLTKVPRIPSRGPLIELNLRNNNIRDIPVYPYFKNLLALYLTNNNIQQFNAMAVNNFKRIRVLHIDSNNLSSLPRNIEEPGFTNLALHNNAFKCSCNLKWMKNWLQKLHHRNQVKNIENVLCQSDSAEGVKAIYTLPDENFGCNGTAEYKTVTNIIQEKTSTIIAVTLGSLLAMTLIIFILLLKYRRVMKAFMYAHFNWHPFDHIDDTDSSKIYDAFVSYSEKQRQWVVNTLQERLENHHPPYKLCIHHRDFEIGAPIVRNILNSVEQSKRMLMVLSRNFLQSEWCMLEFRTAHHKALEDRLKLIIIMFDDVSMAELDEEMKLYMRNNTYVSVSDKWFWEKLIHAMPQSPVRELEERSKHDYDLIESRTS</sequence>
<dbReference type="PROSITE" id="PS50104">
    <property type="entry name" value="TIR"/>
    <property type="match status" value="1"/>
</dbReference>
<evidence type="ECO:0000256" key="12">
    <source>
        <dbReference type="SAM" id="SignalP"/>
    </source>
</evidence>
<dbReference type="InterPro" id="IPR003591">
    <property type="entry name" value="Leu-rich_rpt_typical-subtyp"/>
</dbReference>
<evidence type="ECO:0000256" key="7">
    <source>
        <dbReference type="ARBA" id="ARBA00022989"/>
    </source>
</evidence>
<protein>
    <submittedName>
        <fullName evidence="14">Axis elongation</fullName>
    </submittedName>
</protein>
<reference evidence="14" key="1">
    <citation type="submission" date="2023-01" db="EMBL/GenBank/DDBJ databases">
        <title>Genome assembly of the deep-sea coral Lophelia pertusa.</title>
        <authorList>
            <person name="Herrera S."/>
            <person name="Cordes E."/>
        </authorList>
    </citation>
    <scope>NUCLEOTIDE SEQUENCE</scope>
    <source>
        <strain evidence="14">USNM1676648</strain>
        <tissue evidence="14">Polyp</tissue>
    </source>
</reference>
<comment type="caution">
    <text evidence="14">The sequence shown here is derived from an EMBL/GenBank/DDBJ whole genome shotgun (WGS) entry which is preliminary data.</text>
</comment>
<dbReference type="SMART" id="SM00013">
    <property type="entry name" value="LRRNT"/>
    <property type="match status" value="1"/>
</dbReference>
<evidence type="ECO:0000256" key="10">
    <source>
        <dbReference type="ARBA" id="ARBA00023180"/>
    </source>
</evidence>
<keyword evidence="9" id="KW-0675">Receptor</keyword>
<dbReference type="SMART" id="SM00369">
    <property type="entry name" value="LRR_TYP"/>
    <property type="match status" value="10"/>
</dbReference>
<dbReference type="InterPro" id="IPR000483">
    <property type="entry name" value="Cys-rich_flank_reg_C"/>
</dbReference>
<dbReference type="InterPro" id="IPR000372">
    <property type="entry name" value="LRRNT"/>
</dbReference>
<dbReference type="PANTHER" id="PTHR24365">
    <property type="entry name" value="TOLL-LIKE RECEPTOR"/>
    <property type="match status" value="1"/>
</dbReference>
<keyword evidence="10" id="KW-0325">Glycoprotein</keyword>
<dbReference type="FunFam" id="3.40.50.10140:FF:000021">
    <property type="entry name" value="Toll receptor 13"/>
    <property type="match status" value="1"/>
</dbReference>
<evidence type="ECO:0000256" key="11">
    <source>
        <dbReference type="SAM" id="Phobius"/>
    </source>
</evidence>
<proteinExistence type="inferred from homology"/>
<evidence type="ECO:0000259" key="13">
    <source>
        <dbReference type="PROSITE" id="PS50104"/>
    </source>
</evidence>
<feature type="domain" description="TIR" evidence="13">
    <location>
        <begin position="814"/>
        <end position="948"/>
    </location>
</feature>
<feature type="chain" id="PRO_5040958086" evidence="12">
    <location>
        <begin position="20"/>
        <end position="972"/>
    </location>
</feature>
<dbReference type="SMART" id="SM00255">
    <property type="entry name" value="TIR"/>
    <property type="match status" value="1"/>
</dbReference>
<dbReference type="SMART" id="SM00082">
    <property type="entry name" value="LRRCT"/>
    <property type="match status" value="1"/>
</dbReference>
<dbReference type="Pfam" id="PF01582">
    <property type="entry name" value="TIR"/>
    <property type="match status" value="1"/>
</dbReference>
<comment type="similarity">
    <text evidence="2">Belongs to the Toll-like receptor family.</text>
</comment>
<dbReference type="SUPFAM" id="SSF52058">
    <property type="entry name" value="L domain-like"/>
    <property type="match status" value="3"/>
</dbReference>
<dbReference type="OrthoDB" id="5983987at2759"/>
<dbReference type="GO" id="GO:0038023">
    <property type="term" value="F:signaling receptor activity"/>
    <property type="evidence" value="ECO:0007669"/>
    <property type="project" value="TreeGrafter"/>
</dbReference>
<feature type="transmembrane region" description="Helical" evidence="11">
    <location>
        <begin position="765"/>
        <end position="785"/>
    </location>
</feature>
<evidence type="ECO:0000256" key="3">
    <source>
        <dbReference type="ARBA" id="ARBA00022614"/>
    </source>
</evidence>
<evidence type="ECO:0000313" key="15">
    <source>
        <dbReference type="Proteomes" id="UP001163046"/>
    </source>
</evidence>
<dbReference type="InterPro" id="IPR001611">
    <property type="entry name" value="Leu-rich_rpt"/>
</dbReference>
<keyword evidence="4 11" id="KW-0812">Transmembrane</keyword>
<evidence type="ECO:0000256" key="6">
    <source>
        <dbReference type="ARBA" id="ARBA00022737"/>
    </source>
</evidence>
<keyword evidence="3" id="KW-0433">Leucine-rich repeat</keyword>
<dbReference type="PRINTS" id="PR01537">
    <property type="entry name" value="INTRLKN1R1F"/>
</dbReference>
<dbReference type="FunFam" id="3.80.10.10:FF:001164">
    <property type="entry name" value="GH01279p"/>
    <property type="match status" value="1"/>
</dbReference>
<accession>A0A9X0A217</accession>
<evidence type="ECO:0000256" key="2">
    <source>
        <dbReference type="ARBA" id="ARBA00009634"/>
    </source>
</evidence>
<evidence type="ECO:0000256" key="4">
    <source>
        <dbReference type="ARBA" id="ARBA00022692"/>
    </source>
</evidence>
<evidence type="ECO:0000256" key="1">
    <source>
        <dbReference type="ARBA" id="ARBA00004479"/>
    </source>
</evidence>
<evidence type="ECO:0000256" key="8">
    <source>
        <dbReference type="ARBA" id="ARBA00023136"/>
    </source>
</evidence>
<dbReference type="InterPro" id="IPR035897">
    <property type="entry name" value="Toll_tir_struct_dom_sf"/>
</dbReference>
<keyword evidence="8 11" id="KW-0472">Membrane</keyword>
<keyword evidence="6" id="KW-0677">Repeat</keyword>
<organism evidence="14 15">
    <name type="scientific">Desmophyllum pertusum</name>
    <dbReference type="NCBI Taxonomy" id="174260"/>
    <lineage>
        <taxon>Eukaryota</taxon>
        <taxon>Metazoa</taxon>
        <taxon>Cnidaria</taxon>
        <taxon>Anthozoa</taxon>
        <taxon>Hexacorallia</taxon>
        <taxon>Scleractinia</taxon>
        <taxon>Caryophylliina</taxon>
        <taxon>Caryophylliidae</taxon>
        <taxon>Desmophyllum</taxon>
    </lineage>
</organism>
<dbReference type="GO" id="GO:0007165">
    <property type="term" value="P:signal transduction"/>
    <property type="evidence" value="ECO:0007669"/>
    <property type="project" value="InterPro"/>
</dbReference>